<protein>
    <submittedName>
        <fullName evidence="3">O-methyltransferase involved in polyketide biosynthesis</fullName>
    </submittedName>
</protein>
<keyword evidence="2 3" id="KW-0808">Transferase</keyword>
<evidence type="ECO:0000256" key="1">
    <source>
        <dbReference type="ARBA" id="ARBA00022603"/>
    </source>
</evidence>
<dbReference type="Gene3D" id="3.40.50.150">
    <property type="entry name" value="Vaccinia Virus protein VP39"/>
    <property type="match status" value="1"/>
</dbReference>
<organism evidence="3 4">
    <name type="scientific">Slackia heliotrinireducens (strain ATCC 29202 / DSM 20476 / NCTC 11029 / RHS 1)</name>
    <name type="common">Peptococcus heliotrinreducens</name>
    <dbReference type="NCBI Taxonomy" id="471855"/>
    <lineage>
        <taxon>Bacteria</taxon>
        <taxon>Bacillati</taxon>
        <taxon>Actinomycetota</taxon>
        <taxon>Coriobacteriia</taxon>
        <taxon>Eggerthellales</taxon>
        <taxon>Eggerthellaceae</taxon>
        <taxon>Slackia</taxon>
    </lineage>
</organism>
<dbReference type="KEGG" id="shi:Shel_23900"/>
<dbReference type="eggNOG" id="COG3315">
    <property type="taxonomic scope" value="Bacteria"/>
</dbReference>
<dbReference type="PANTHER" id="PTHR43619">
    <property type="entry name" value="S-ADENOSYL-L-METHIONINE-DEPENDENT METHYLTRANSFERASE YKTD-RELATED"/>
    <property type="match status" value="1"/>
</dbReference>
<dbReference type="Pfam" id="PF04072">
    <property type="entry name" value="LCM"/>
    <property type="match status" value="1"/>
</dbReference>
<dbReference type="EMBL" id="CP001684">
    <property type="protein sequence ID" value="ACV23399.1"/>
    <property type="molecule type" value="Genomic_DNA"/>
</dbReference>
<dbReference type="STRING" id="471855.Shel_23900"/>
<gene>
    <name evidence="3" type="ordered locus">Shel_23900</name>
</gene>
<dbReference type="Proteomes" id="UP000002026">
    <property type="component" value="Chromosome"/>
</dbReference>
<dbReference type="GO" id="GO:0008168">
    <property type="term" value="F:methyltransferase activity"/>
    <property type="evidence" value="ECO:0007669"/>
    <property type="project" value="UniProtKB-KW"/>
</dbReference>
<dbReference type="InterPro" id="IPR029063">
    <property type="entry name" value="SAM-dependent_MTases_sf"/>
</dbReference>
<keyword evidence="4" id="KW-1185">Reference proteome</keyword>
<dbReference type="AlphaFoldDB" id="C7N1V8"/>
<accession>C7N1V8</accession>
<keyword evidence="1 3" id="KW-0489">Methyltransferase</keyword>
<reference evidence="3 4" key="1">
    <citation type="journal article" date="2009" name="Stand. Genomic Sci.">
        <title>Complete genome sequence of Slackia heliotrinireducens type strain (RHS 1).</title>
        <authorList>
            <person name="Pukall R."/>
            <person name="Lapidus A."/>
            <person name="Nolan M."/>
            <person name="Copeland A."/>
            <person name="Glavina Del Rio T."/>
            <person name="Lucas S."/>
            <person name="Chen F."/>
            <person name="Tice H."/>
            <person name="Cheng J.F."/>
            <person name="Chertkov O."/>
            <person name="Bruce D."/>
            <person name="Goodwin L."/>
            <person name="Kuske C."/>
            <person name="Brettin T."/>
            <person name="Detter J.C."/>
            <person name="Han C."/>
            <person name="Pitluck S."/>
            <person name="Pati A."/>
            <person name="Mavrommatis K."/>
            <person name="Ivanova N."/>
            <person name="Ovchinnikova G."/>
            <person name="Chen A."/>
            <person name="Palaniappan K."/>
            <person name="Schneider S."/>
            <person name="Rohde M."/>
            <person name="Chain P."/>
            <person name="D'haeseleer P."/>
            <person name="Goker M."/>
            <person name="Bristow J."/>
            <person name="Eisen J.A."/>
            <person name="Markowitz V."/>
            <person name="Kyrpides N.C."/>
            <person name="Klenk H.P."/>
            <person name="Hugenholtz P."/>
        </authorList>
    </citation>
    <scope>NUCLEOTIDE SEQUENCE [LARGE SCALE GENOMIC DNA]</scope>
    <source>
        <strain evidence="4">ATCC 29202 / DSM 20476 / NCTC 11029 / RHS 1</strain>
    </source>
</reference>
<dbReference type="SUPFAM" id="SSF53335">
    <property type="entry name" value="S-adenosyl-L-methionine-dependent methyltransferases"/>
    <property type="match status" value="1"/>
</dbReference>
<sequence length="267" mass="30296">MAELNTVSETLFVPLAGRIQISQQKPNILHDAKALELKSRVPAELLNKGKQSQYTLVASASRAANLDRYIQTFRLRHPDGVIAQIGCGLETAFYRNDDGYAVFYEIDLPEVIEFRREVLGETERDRCIPGSAFELGWIKQIRQDFPTAPVLVVAGGLFYYFEKEAVVTLLRQLKNFGPIETVFDTVNSTGMKFMDGYMKQLGHEDAKMFFYVDNAAELGNELDGVLSADEEPYYRSIPRKGLGLDTKFRMVFSDRFNMVKMVHLKLA</sequence>
<proteinExistence type="predicted"/>
<evidence type="ECO:0000313" key="4">
    <source>
        <dbReference type="Proteomes" id="UP000002026"/>
    </source>
</evidence>
<name>C7N1V8_SLAHD</name>
<dbReference type="GO" id="GO:0032259">
    <property type="term" value="P:methylation"/>
    <property type="evidence" value="ECO:0007669"/>
    <property type="project" value="UniProtKB-KW"/>
</dbReference>
<evidence type="ECO:0000313" key="3">
    <source>
        <dbReference type="EMBL" id="ACV23399.1"/>
    </source>
</evidence>
<dbReference type="HOGENOM" id="CLU_069348_0_1_11"/>
<dbReference type="InterPro" id="IPR016874">
    <property type="entry name" value="TcmP-like"/>
</dbReference>
<dbReference type="PANTHER" id="PTHR43619:SF2">
    <property type="entry name" value="S-ADENOSYL-L-METHIONINE-DEPENDENT METHYLTRANSFERASES SUPERFAMILY PROTEIN"/>
    <property type="match status" value="1"/>
</dbReference>
<dbReference type="RefSeq" id="WP_012799499.1">
    <property type="nucleotide sequence ID" value="NC_013165.1"/>
</dbReference>
<dbReference type="PIRSF" id="PIRSF028177">
    <property type="entry name" value="Polyketide_synth_Omtfrase_TcmP"/>
    <property type="match status" value="1"/>
</dbReference>
<dbReference type="InterPro" id="IPR007213">
    <property type="entry name" value="Ppm1/Ppm2/Tcmp"/>
</dbReference>
<evidence type="ECO:0000256" key="2">
    <source>
        <dbReference type="ARBA" id="ARBA00022679"/>
    </source>
</evidence>